<evidence type="ECO:0000313" key="4">
    <source>
        <dbReference type="Proteomes" id="UP000231658"/>
    </source>
</evidence>
<dbReference type="InterPro" id="IPR042047">
    <property type="entry name" value="SleB_dom1"/>
</dbReference>
<reference evidence="3 4" key="1">
    <citation type="submission" date="2016-07" db="EMBL/GenBank/DDBJ databases">
        <authorList>
            <person name="Lefevre C.T."/>
        </authorList>
    </citation>
    <scope>NUCLEOTIDE SEQUENCE [LARGE SCALE GENOMIC DNA]</scope>
    <source>
        <strain evidence="3">PR1</strain>
    </source>
</reference>
<name>A0A1C3RKH7_9PROT</name>
<keyword evidence="1" id="KW-0472">Membrane</keyword>
<dbReference type="EMBL" id="FLYE01000046">
    <property type="protein sequence ID" value="SCA57767.1"/>
    <property type="molecule type" value="Genomic_DNA"/>
</dbReference>
<evidence type="ECO:0000259" key="2">
    <source>
        <dbReference type="Pfam" id="PF07486"/>
    </source>
</evidence>
<accession>A0A1C3RKH7</accession>
<sequence>MRSVKSLMRPALGRILAMSVVSLSLFFGVTGFIPFEDYQKDTLKEPSAAAFVRQYNTITSHNLIVDTSELRCLALNIYWEARSEPLNGKLAVAGVTMNRVAHKKFPHTICGVVKHSRSARLHRCQFSWYCDGKKDIPRELTAWRDAQQVARLYLVGIYDDPTANALWYHADYVSPSWAGKMMRTAKIGRHIFYRAQVQKTAKAYSY</sequence>
<dbReference type="RefSeq" id="WP_069189783.1">
    <property type="nucleotide sequence ID" value="NZ_FLYE01000046.1"/>
</dbReference>
<dbReference type="GO" id="GO:0016787">
    <property type="term" value="F:hydrolase activity"/>
    <property type="evidence" value="ECO:0007669"/>
    <property type="project" value="InterPro"/>
</dbReference>
<evidence type="ECO:0000256" key="1">
    <source>
        <dbReference type="SAM" id="Phobius"/>
    </source>
</evidence>
<keyword evidence="1" id="KW-1133">Transmembrane helix</keyword>
<protein>
    <recommendedName>
        <fullName evidence="2">Cell wall hydrolase SleB domain-containing protein</fullName>
    </recommendedName>
</protein>
<dbReference type="STRING" id="1867952.MTBPR1_70039"/>
<dbReference type="InterPro" id="IPR011105">
    <property type="entry name" value="Cell_wall_hydrolase_SleB"/>
</dbReference>
<proteinExistence type="predicted"/>
<feature type="transmembrane region" description="Helical" evidence="1">
    <location>
        <begin position="12"/>
        <end position="35"/>
    </location>
</feature>
<keyword evidence="1" id="KW-0812">Transmembrane</keyword>
<feature type="domain" description="Cell wall hydrolase SleB" evidence="2">
    <location>
        <begin position="83"/>
        <end position="193"/>
    </location>
</feature>
<dbReference type="Proteomes" id="UP000231658">
    <property type="component" value="Unassembled WGS sequence"/>
</dbReference>
<evidence type="ECO:0000313" key="3">
    <source>
        <dbReference type="EMBL" id="SCA57767.1"/>
    </source>
</evidence>
<organism evidence="3 4">
    <name type="scientific">Candidatus Terasakiella magnetica</name>
    <dbReference type="NCBI Taxonomy" id="1867952"/>
    <lineage>
        <taxon>Bacteria</taxon>
        <taxon>Pseudomonadati</taxon>
        <taxon>Pseudomonadota</taxon>
        <taxon>Alphaproteobacteria</taxon>
        <taxon>Rhodospirillales</taxon>
        <taxon>Terasakiellaceae</taxon>
        <taxon>Terasakiella</taxon>
    </lineage>
</organism>
<dbReference type="OrthoDB" id="9785345at2"/>
<dbReference type="Pfam" id="PF07486">
    <property type="entry name" value="Hydrolase_2"/>
    <property type="match status" value="1"/>
</dbReference>
<dbReference type="Gene3D" id="1.10.10.2520">
    <property type="entry name" value="Cell wall hydrolase SleB, domain 1"/>
    <property type="match status" value="1"/>
</dbReference>
<gene>
    <name evidence="3" type="ORF">MTBPR1_70039</name>
</gene>
<dbReference type="AlphaFoldDB" id="A0A1C3RKH7"/>
<keyword evidence="4" id="KW-1185">Reference proteome</keyword>